<protein>
    <submittedName>
        <fullName evidence="4">Alginate lyase family protein</fullName>
    </submittedName>
</protein>
<dbReference type="GO" id="GO:0016829">
    <property type="term" value="F:lyase activity"/>
    <property type="evidence" value="ECO:0007669"/>
    <property type="project" value="UniProtKB-KW"/>
</dbReference>
<evidence type="ECO:0000313" key="4">
    <source>
        <dbReference type="EMBL" id="QCX01331.1"/>
    </source>
</evidence>
<dbReference type="RefSeq" id="WP_138853670.1">
    <property type="nucleotide sequence ID" value="NZ_CP040710.1"/>
</dbReference>
<gene>
    <name evidence="4" type="ORF">FGM00_14880</name>
</gene>
<dbReference type="InterPro" id="IPR008929">
    <property type="entry name" value="Chondroitin_lyas"/>
</dbReference>
<dbReference type="KEGG" id="asag:FGM00_14880"/>
<organism evidence="4 5">
    <name type="scientific">Aggregatimonas sangjinii</name>
    <dbReference type="NCBI Taxonomy" id="2583587"/>
    <lineage>
        <taxon>Bacteria</taxon>
        <taxon>Pseudomonadati</taxon>
        <taxon>Bacteroidota</taxon>
        <taxon>Flavobacteriia</taxon>
        <taxon>Flavobacteriales</taxon>
        <taxon>Flavobacteriaceae</taxon>
        <taxon>Aggregatimonas</taxon>
    </lineage>
</organism>
<feature type="domain" description="Alginate lyase" evidence="3">
    <location>
        <begin position="94"/>
        <end position="374"/>
    </location>
</feature>
<evidence type="ECO:0000313" key="5">
    <source>
        <dbReference type="Proteomes" id="UP000310017"/>
    </source>
</evidence>
<reference evidence="4 5" key="1">
    <citation type="submission" date="2019-05" db="EMBL/GenBank/DDBJ databases">
        <title>Genome sequencing of F202Z8.</title>
        <authorList>
            <person name="Kwon Y.M."/>
        </authorList>
    </citation>
    <scope>NUCLEOTIDE SEQUENCE [LARGE SCALE GENOMIC DNA]</scope>
    <source>
        <strain evidence="4 5">F202Z8</strain>
    </source>
</reference>
<dbReference type="Gene3D" id="1.50.10.100">
    <property type="entry name" value="Chondroitin AC/alginate lyase"/>
    <property type="match status" value="1"/>
</dbReference>
<evidence type="ECO:0000256" key="2">
    <source>
        <dbReference type="ARBA" id="ARBA00023239"/>
    </source>
</evidence>
<keyword evidence="1" id="KW-0732">Signal</keyword>
<dbReference type="Pfam" id="PF05426">
    <property type="entry name" value="Alginate_lyase"/>
    <property type="match status" value="1"/>
</dbReference>
<dbReference type="SUPFAM" id="SSF48230">
    <property type="entry name" value="Chondroitin AC/alginate lyase"/>
    <property type="match status" value="1"/>
</dbReference>
<dbReference type="Proteomes" id="UP000310017">
    <property type="component" value="Chromosome"/>
</dbReference>
<name>A0A5B7SWM0_9FLAO</name>
<evidence type="ECO:0000256" key="1">
    <source>
        <dbReference type="ARBA" id="ARBA00022729"/>
    </source>
</evidence>
<evidence type="ECO:0000259" key="3">
    <source>
        <dbReference type="Pfam" id="PF05426"/>
    </source>
</evidence>
<sequence>MMNHSLKSISFKSFSVIVLFIGIWTVAYATNFSSGKVAGFQSVHLSKTKNLTVLHIKALLHVKKALKEGNEYYKPALSTLLRAADKALNSGPYSVTNKSRTPISGDKKDYLSIGYYWWPDPQKPDGLPWVRKDGQKNPSVDGDGYDLKRKNKMFNNTYRLALAHFFTGNREYADKAIELLKVWFLNPETSMNPNLNYAQGIPGKNHGRGIGIIEFIGILDIITAIELLEQNDTLDTRTSQGLRHWTAAYLNWLQKSENGVFEKNTKNNHSTWYDAQEVGLLLFLNRADEAKAVLEKAKEIRIPTQITADGRQPLELARKRPLHYSIYNLMAFTHLANFGKKLEVDLWNYTPTNGGGIKRAFDFLYPFATREKEWELAEISSLDKEIAILQELFLMAGSTFNVQAYCEIDKIKDVQDGLILLVYPCPL</sequence>
<dbReference type="EMBL" id="CP040710">
    <property type="protein sequence ID" value="QCX01331.1"/>
    <property type="molecule type" value="Genomic_DNA"/>
</dbReference>
<keyword evidence="2 4" id="KW-0456">Lyase</keyword>
<dbReference type="InterPro" id="IPR008397">
    <property type="entry name" value="Alginate_lyase_dom"/>
</dbReference>
<dbReference type="AlphaFoldDB" id="A0A5B7SWM0"/>
<keyword evidence="5" id="KW-1185">Reference proteome</keyword>
<dbReference type="GO" id="GO:0042597">
    <property type="term" value="C:periplasmic space"/>
    <property type="evidence" value="ECO:0007669"/>
    <property type="project" value="InterPro"/>
</dbReference>
<proteinExistence type="predicted"/>
<accession>A0A5B7SWM0</accession>
<dbReference type="OrthoDB" id="7210452at2"/>